<dbReference type="EMBL" id="WUIY01000605">
    <property type="protein sequence ID" value="MXI78197.1"/>
    <property type="molecule type" value="Genomic_DNA"/>
</dbReference>
<evidence type="ECO:0000256" key="9">
    <source>
        <dbReference type="SAM" id="MobiDB-lite"/>
    </source>
</evidence>
<comment type="subcellular location">
    <subcellularLocation>
        <location evidence="1 8">Cell outer membrane</location>
        <topology evidence="1 8">Multi-pass membrane protein</topology>
    </subcellularLocation>
</comment>
<sequence>QQNLIDGCYPIEKEKQITTYLDKGKMQLSISAPQAWLKYKDANWTPPELWNHGIAGAFLDYNLYASHYAPHQGDNSQNISSYGQAGVNLGAWRLRTDYQYDQSFNNGKSQATNLDFPRIYLFRPIPAMNAKLTIGQYDTESSIFDSFHFSGISLKSDENMLPPDLRGYAPQITGVAQTNAKVTVSQNNRIIYQENVPPGPFAITNLFNTLQGQLDVKVEEEDGRVTQWQVASNSIPYLTRKGQIRYTTAMGKPTSVGGDSLQQPFFWTGEFSWGWLNNVSLYGGSVLTNRDYQSLAAGVGFNLNSLGSLSFDVTRSDAQLHNQDKETGYSYRANYSKRFESTGSQLTFAGYRFSDKNFVTMNEYINDTNHYTNYQNEKESYIVTFNQYLESLRLNTYVSLARNTYWDASSNVNYSLSLSRDFDIGPLKNVSTSLTFSRINWEEDNQDQLYLNISIPWGTSRTLSYGMQRNQDNEISHTASWYDSSDRNNSWSVSASGDNDEFKDMKASLRASYQHNTENGR</sequence>
<dbReference type="SUPFAM" id="SSF141729">
    <property type="entry name" value="FimD N-terminal domain-like"/>
    <property type="match status" value="1"/>
</dbReference>
<evidence type="ECO:0000256" key="2">
    <source>
        <dbReference type="ARBA" id="ARBA00008064"/>
    </source>
</evidence>
<dbReference type="PANTHER" id="PTHR30451">
    <property type="entry name" value="OUTER MEMBRANE USHER PROTEIN"/>
    <property type="match status" value="1"/>
</dbReference>
<dbReference type="InterPro" id="IPR000015">
    <property type="entry name" value="Fimb_usher"/>
</dbReference>
<evidence type="ECO:0000256" key="7">
    <source>
        <dbReference type="ARBA" id="ARBA00023237"/>
    </source>
</evidence>
<accession>A0A6N8R6D3</accession>
<gene>
    <name evidence="11" type="ORF">GRW05_28940</name>
</gene>
<evidence type="ECO:0000256" key="3">
    <source>
        <dbReference type="ARBA" id="ARBA00022448"/>
    </source>
</evidence>
<evidence type="ECO:0000256" key="4">
    <source>
        <dbReference type="ARBA" id="ARBA00022692"/>
    </source>
</evidence>
<evidence type="ECO:0000313" key="12">
    <source>
        <dbReference type="Proteomes" id="UP000436141"/>
    </source>
</evidence>
<name>A0A6N8R6D3_ECOLX</name>
<comment type="caution">
    <text evidence="11">The sequence shown here is derived from an EMBL/GenBank/DDBJ whole genome shotgun (WGS) entry which is preliminary data.</text>
</comment>
<evidence type="ECO:0000256" key="8">
    <source>
        <dbReference type="RuleBase" id="RU003884"/>
    </source>
</evidence>
<dbReference type="Gene3D" id="3.10.20.410">
    <property type="match status" value="1"/>
</dbReference>
<dbReference type="GO" id="GO:0015473">
    <property type="term" value="F:fimbrial usher porin activity"/>
    <property type="evidence" value="ECO:0007669"/>
    <property type="project" value="InterPro"/>
</dbReference>
<keyword evidence="3 8" id="KW-0813">Transport</keyword>
<dbReference type="InterPro" id="IPR018030">
    <property type="entry name" value="Fimbrial_membr_usher_CS"/>
</dbReference>
<evidence type="ECO:0000256" key="5">
    <source>
        <dbReference type="ARBA" id="ARBA00022729"/>
    </source>
</evidence>
<keyword evidence="7 8" id="KW-0998">Cell outer membrane</keyword>
<feature type="non-terminal residue" evidence="11">
    <location>
        <position position="521"/>
    </location>
</feature>
<feature type="non-terminal residue" evidence="11">
    <location>
        <position position="1"/>
    </location>
</feature>
<evidence type="ECO:0000256" key="1">
    <source>
        <dbReference type="ARBA" id="ARBA00004571"/>
    </source>
</evidence>
<keyword evidence="6 8" id="KW-0472">Membrane</keyword>
<dbReference type="Gene3D" id="2.60.40.3110">
    <property type="match status" value="1"/>
</dbReference>
<keyword evidence="5" id="KW-0732">Signal</keyword>
<comment type="similarity">
    <text evidence="2 8">Belongs to the fimbrial export usher family.</text>
</comment>
<dbReference type="InterPro" id="IPR025885">
    <property type="entry name" value="PapC_N"/>
</dbReference>
<dbReference type="Proteomes" id="UP000436141">
    <property type="component" value="Unassembled WGS sequence"/>
</dbReference>
<proteinExistence type="inferred from homology"/>
<dbReference type="GO" id="GO:0009297">
    <property type="term" value="P:pilus assembly"/>
    <property type="evidence" value="ECO:0007669"/>
    <property type="project" value="InterPro"/>
</dbReference>
<reference evidence="11 12" key="1">
    <citation type="submission" date="2019-12" db="EMBL/GenBank/DDBJ databases">
        <title>Enteriobacteria Tanzani isolates_10434.</title>
        <authorList>
            <person name="Subbiah M."/>
            <person name="Call D."/>
        </authorList>
    </citation>
    <scope>NUCLEOTIDE SEQUENCE [LARGE SCALE GENOMIC DNA]</scope>
    <source>
        <strain evidence="11 12">10434wD1</strain>
    </source>
</reference>
<dbReference type="AlphaFoldDB" id="A0A6N8R6D3"/>
<evidence type="ECO:0000313" key="11">
    <source>
        <dbReference type="EMBL" id="MXI78197.1"/>
    </source>
</evidence>
<dbReference type="Pfam" id="PF00577">
    <property type="entry name" value="Usher"/>
    <property type="match status" value="1"/>
</dbReference>
<keyword evidence="8" id="KW-1029">Fimbrium biogenesis</keyword>
<feature type="domain" description="PapC N-terminal" evidence="10">
    <location>
        <begin position="7"/>
        <end position="64"/>
    </location>
</feature>
<dbReference type="PANTHER" id="PTHR30451:SF4">
    <property type="entry name" value="OUTER MEMBRANE USHER PROTEIN YQIG-RELATED"/>
    <property type="match status" value="1"/>
</dbReference>
<dbReference type="Pfam" id="PF13954">
    <property type="entry name" value="PapC_N"/>
    <property type="match status" value="1"/>
</dbReference>
<evidence type="ECO:0000259" key="10">
    <source>
        <dbReference type="Pfam" id="PF13954"/>
    </source>
</evidence>
<organism evidence="11 12">
    <name type="scientific">Escherichia coli</name>
    <dbReference type="NCBI Taxonomy" id="562"/>
    <lineage>
        <taxon>Bacteria</taxon>
        <taxon>Pseudomonadati</taxon>
        <taxon>Pseudomonadota</taxon>
        <taxon>Gammaproteobacteria</taxon>
        <taxon>Enterobacterales</taxon>
        <taxon>Enterobacteriaceae</taxon>
        <taxon>Escherichia</taxon>
    </lineage>
</organism>
<feature type="compositionally biased region" description="Polar residues" evidence="9">
    <location>
        <begin position="480"/>
        <end position="497"/>
    </location>
</feature>
<protein>
    <submittedName>
        <fullName evidence="11">Fimbria/pilus outer membrane usher protein</fullName>
    </submittedName>
</protein>
<dbReference type="InterPro" id="IPR037224">
    <property type="entry name" value="PapC_N_sf"/>
</dbReference>
<evidence type="ECO:0000256" key="6">
    <source>
        <dbReference type="ARBA" id="ARBA00023136"/>
    </source>
</evidence>
<keyword evidence="4 8" id="KW-0812">Transmembrane</keyword>
<dbReference type="PROSITE" id="PS01151">
    <property type="entry name" value="FIMBRIAL_USHER"/>
    <property type="match status" value="1"/>
</dbReference>
<dbReference type="GO" id="GO:0009279">
    <property type="term" value="C:cell outer membrane"/>
    <property type="evidence" value="ECO:0007669"/>
    <property type="project" value="UniProtKB-SubCell"/>
</dbReference>
<feature type="region of interest" description="Disordered" evidence="9">
    <location>
        <begin position="480"/>
        <end position="500"/>
    </location>
</feature>